<organism evidence="1 2">
    <name type="scientific">Streptomyces rochei</name>
    <name type="common">Streptomyces parvullus</name>
    <dbReference type="NCBI Taxonomy" id="1928"/>
    <lineage>
        <taxon>Bacteria</taxon>
        <taxon>Bacillati</taxon>
        <taxon>Actinomycetota</taxon>
        <taxon>Actinomycetes</taxon>
        <taxon>Kitasatosporales</taxon>
        <taxon>Streptomycetaceae</taxon>
        <taxon>Streptomyces</taxon>
        <taxon>Streptomyces rochei group</taxon>
    </lineage>
</organism>
<comment type="caution">
    <text evidence="1">The sequence shown here is derived from an EMBL/GenBank/DDBJ whole genome shotgun (WGS) entry which is preliminary data.</text>
</comment>
<name>A0ABW7ED35_STRRO</name>
<dbReference type="Proteomes" id="UP001605990">
    <property type="component" value="Unassembled WGS sequence"/>
</dbReference>
<dbReference type="RefSeq" id="WP_322500760.1">
    <property type="nucleotide sequence ID" value="NZ_CP139824.1"/>
</dbReference>
<dbReference type="EMBL" id="JBIENY010000489">
    <property type="protein sequence ID" value="MFG6300442.1"/>
    <property type="molecule type" value="Genomic_DNA"/>
</dbReference>
<protein>
    <submittedName>
        <fullName evidence="1">Uncharacterized protein</fullName>
    </submittedName>
</protein>
<keyword evidence="2" id="KW-1185">Reference proteome</keyword>
<evidence type="ECO:0000313" key="1">
    <source>
        <dbReference type="EMBL" id="MFG6300442.1"/>
    </source>
</evidence>
<gene>
    <name evidence="1" type="ORF">ACGU38_34440</name>
</gene>
<reference evidence="1 2" key="1">
    <citation type="submission" date="2024-10" db="EMBL/GenBank/DDBJ databases">
        <title>Draft genome assembly of a novel steroid transforming actinomycete isolated from African clawed frog Xenopus laevis.</title>
        <authorList>
            <person name="Bragin E."/>
            <person name="Kollerov V."/>
            <person name="Donova M.V."/>
        </authorList>
    </citation>
    <scope>NUCLEOTIDE SEQUENCE [LARGE SCALE GENOMIC DNA]</scope>
    <source>
        <strain evidence="1 2">MTOC-St3</strain>
    </source>
</reference>
<evidence type="ECO:0000313" key="2">
    <source>
        <dbReference type="Proteomes" id="UP001605990"/>
    </source>
</evidence>
<sequence length="79" mass="8790">MDRKQILNLYDWDPGVCFRHPSKGVVQTAVVGVIHPRDDGEREVRGCADCVINLEDIRREQAARAGAEYKPGQLGEQVG</sequence>
<proteinExistence type="predicted"/>
<accession>A0ABW7ED35</accession>